<dbReference type="Proteomes" id="UP000240830">
    <property type="component" value="Unassembled WGS sequence"/>
</dbReference>
<evidence type="ECO:0000259" key="2">
    <source>
        <dbReference type="Pfam" id="PF20882"/>
    </source>
</evidence>
<feature type="coiled-coil region" evidence="1">
    <location>
        <begin position="143"/>
        <end position="220"/>
    </location>
</feature>
<feature type="domain" description="Kinetochore protein Sos7 coiled-coil" evidence="2">
    <location>
        <begin position="61"/>
        <end position="136"/>
    </location>
</feature>
<reference evidence="3 4" key="1">
    <citation type="submission" date="2016-10" db="EMBL/GenBank/DDBJ databases">
        <title>The genome of Paramicrosporidium saccamoebae is the missing link in understanding Cryptomycota and Microsporidia evolution.</title>
        <authorList>
            <person name="Quandt C.A."/>
            <person name="Beaudet D."/>
            <person name="Corsaro D."/>
            <person name="Michel R."/>
            <person name="Corradi N."/>
            <person name="James T."/>
        </authorList>
    </citation>
    <scope>NUCLEOTIDE SEQUENCE [LARGE SCALE GENOMIC DNA]</scope>
    <source>
        <strain evidence="3 4">KSL3</strain>
    </source>
</reference>
<dbReference type="OrthoDB" id="2187689at2759"/>
<dbReference type="GO" id="GO:0034501">
    <property type="term" value="P:protein localization to kinetochore"/>
    <property type="evidence" value="ECO:0007669"/>
    <property type="project" value="InterPro"/>
</dbReference>
<dbReference type="AlphaFoldDB" id="A0A2H9TPY3"/>
<dbReference type="PANTHER" id="PTHR37329:SF1">
    <property type="entry name" value="KINETOCHORE PROTEIN SOS7"/>
    <property type="match status" value="1"/>
</dbReference>
<sequence>MLRANNVDLSGIEQYYLWLQRVYFRFLRENSFTPFEREELPVHNSTPAPQVEFEIRHTREHLEKLKFNWLELHTKRGFLNRLGNAEEWRACQLTRWTPGELKQLEHEMEPSKSVLKAEKTRTLELLRVLEEKCEAVLGLQNSVQEKHDETDDLLRRYREAEETLQDLKLSVPDVPMRSMEEVRAVLDEQSITLEKKSIALERHRGAVEDLERLLSVHEAENAKLIGLQAELETRRTALVAEQAKGDNSLGVLCRWYASAVETLVRLSGCRVEMVQPDYLLVTVVTVPVHIHVDLMTGKLRSVKVGTTSSTPKRQWKELAETAVEFNDIPFLLRSIHAAVNK</sequence>
<proteinExistence type="predicted"/>
<gene>
    <name evidence="3" type="ORF">PSACC_00467</name>
</gene>
<evidence type="ECO:0000256" key="1">
    <source>
        <dbReference type="SAM" id="Coils"/>
    </source>
</evidence>
<dbReference type="Pfam" id="PF20882">
    <property type="entry name" value="Sos7"/>
    <property type="match status" value="1"/>
</dbReference>
<protein>
    <recommendedName>
        <fullName evidence="2">Kinetochore protein Sos7 coiled-coil domain-containing protein</fullName>
    </recommendedName>
</protein>
<organism evidence="3 4">
    <name type="scientific">Paramicrosporidium saccamoebae</name>
    <dbReference type="NCBI Taxonomy" id="1246581"/>
    <lineage>
        <taxon>Eukaryota</taxon>
        <taxon>Fungi</taxon>
        <taxon>Fungi incertae sedis</taxon>
        <taxon>Cryptomycota</taxon>
        <taxon>Cryptomycota incertae sedis</taxon>
        <taxon>Paramicrosporidium</taxon>
    </lineage>
</organism>
<accession>A0A2H9TPY3</accession>
<dbReference type="InterPro" id="IPR048781">
    <property type="entry name" value="Sos7_CC"/>
</dbReference>
<name>A0A2H9TPY3_9FUNG</name>
<keyword evidence="4" id="KW-1185">Reference proteome</keyword>
<dbReference type="PANTHER" id="PTHR37329">
    <property type="entry name" value="KINETOCHORE PROTEIN SOS7"/>
    <property type="match status" value="1"/>
</dbReference>
<dbReference type="GO" id="GO:0051315">
    <property type="term" value="P:attachment of mitotic spindle microtubules to kinetochore"/>
    <property type="evidence" value="ECO:0007669"/>
    <property type="project" value="TreeGrafter"/>
</dbReference>
<evidence type="ECO:0000313" key="4">
    <source>
        <dbReference type="Proteomes" id="UP000240830"/>
    </source>
</evidence>
<dbReference type="InterPro" id="IPR037475">
    <property type="entry name" value="Sos7"/>
</dbReference>
<keyword evidence="1" id="KW-0175">Coiled coil</keyword>
<dbReference type="GO" id="GO:0000776">
    <property type="term" value="C:kinetochore"/>
    <property type="evidence" value="ECO:0007669"/>
    <property type="project" value="InterPro"/>
</dbReference>
<dbReference type="EMBL" id="MTSL01000045">
    <property type="protein sequence ID" value="PJF19720.1"/>
    <property type="molecule type" value="Genomic_DNA"/>
</dbReference>
<comment type="caution">
    <text evidence="3">The sequence shown here is derived from an EMBL/GenBank/DDBJ whole genome shotgun (WGS) entry which is preliminary data.</text>
</comment>
<evidence type="ECO:0000313" key="3">
    <source>
        <dbReference type="EMBL" id="PJF19720.1"/>
    </source>
</evidence>